<evidence type="ECO:0000313" key="2">
    <source>
        <dbReference type="EMBL" id="MFC5001602.1"/>
    </source>
</evidence>
<dbReference type="RefSeq" id="WP_380118841.1">
    <property type="nucleotide sequence ID" value="NZ_JBHSIU010000037.1"/>
</dbReference>
<dbReference type="Proteomes" id="UP001595912">
    <property type="component" value="Unassembled WGS sequence"/>
</dbReference>
<reference evidence="3" key="1">
    <citation type="journal article" date="2019" name="Int. J. Syst. Evol. Microbiol.">
        <title>The Global Catalogue of Microorganisms (GCM) 10K type strain sequencing project: providing services to taxonomists for standard genome sequencing and annotation.</title>
        <authorList>
            <consortium name="The Broad Institute Genomics Platform"/>
            <consortium name="The Broad Institute Genome Sequencing Center for Infectious Disease"/>
            <person name="Wu L."/>
            <person name="Ma J."/>
        </authorList>
    </citation>
    <scope>NUCLEOTIDE SEQUENCE [LARGE SCALE GENOMIC DNA]</scope>
    <source>
        <strain evidence="3">CGMCC 4.7152</strain>
    </source>
</reference>
<proteinExistence type="predicted"/>
<evidence type="ECO:0000256" key="1">
    <source>
        <dbReference type="SAM" id="MobiDB-lite"/>
    </source>
</evidence>
<name>A0ABV9VYY0_9ACTN</name>
<sequence length="60" mass="6117">MIALAWQTVRARAGSFAGSFVALAFGVALLTASALSALSAPGQQAGQPRGDRMTRPETPS</sequence>
<organism evidence="2 3">
    <name type="scientific">Dactylosporangium cerinum</name>
    <dbReference type="NCBI Taxonomy" id="1434730"/>
    <lineage>
        <taxon>Bacteria</taxon>
        <taxon>Bacillati</taxon>
        <taxon>Actinomycetota</taxon>
        <taxon>Actinomycetes</taxon>
        <taxon>Micromonosporales</taxon>
        <taxon>Micromonosporaceae</taxon>
        <taxon>Dactylosporangium</taxon>
    </lineage>
</organism>
<keyword evidence="3" id="KW-1185">Reference proteome</keyword>
<evidence type="ECO:0000313" key="3">
    <source>
        <dbReference type="Proteomes" id="UP001595912"/>
    </source>
</evidence>
<accession>A0ABV9VYY0</accession>
<protein>
    <submittedName>
        <fullName evidence="2">Uncharacterized protein</fullName>
    </submittedName>
</protein>
<feature type="compositionally biased region" description="Basic and acidic residues" evidence="1">
    <location>
        <begin position="49"/>
        <end position="60"/>
    </location>
</feature>
<dbReference type="EMBL" id="JBHSIU010000037">
    <property type="protein sequence ID" value="MFC5001602.1"/>
    <property type="molecule type" value="Genomic_DNA"/>
</dbReference>
<gene>
    <name evidence="2" type="ORF">ACFPIJ_27670</name>
</gene>
<comment type="caution">
    <text evidence="2">The sequence shown here is derived from an EMBL/GenBank/DDBJ whole genome shotgun (WGS) entry which is preliminary data.</text>
</comment>
<feature type="region of interest" description="Disordered" evidence="1">
    <location>
        <begin position="39"/>
        <end position="60"/>
    </location>
</feature>